<accession>A0ABV7J5H2</accession>
<evidence type="ECO:0000259" key="8">
    <source>
        <dbReference type="PROSITE" id="PS51007"/>
    </source>
</evidence>
<evidence type="ECO:0000256" key="3">
    <source>
        <dbReference type="ARBA" id="ARBA00022723"/>
    </source>
</evidence>
<evidence type="ECO:0000256" key="1">
    <source>
        <dbReference type="ARBA" id="ARBA00022448"/>
    </source>
</evidence>
<keyword evidence="4" id="KW-0249">Electron transport</keyword>
<feature type="domain" description="Cytochrome c" evidence="8">
    <location>
        <begin position="20"/>
        <end position="101"/>
    </location>
</feature>
<keyword evidence="3 6" id="KW-0479">Metal-binding</keyword>
<proteinExistence type="predicted"/>
<evidence type="ECO:0000256" key="4">
    <source>
        <dbReference type="ARBA" id="ARBA00022982"/>
    </source>
</evidence>
<comment type="caution">
    <text evidence="9">The sequence shown here is derived from an EMBL/GenBank/DDBJ whole genome shotgun (WGS) entry which is preliminary data.</text>
</comment>
<evidence type="ECO:0000256" key="2">
    <source>
        <dbReference type="ARBA" id="ARBA00022617"/>
    </source>
</evidence>
<keyword evidence="7" id="KW-0732">Signal</keyword>
<keyword evidence="5 6" id="KW-0408">Iron</keyword>
<dbReference type="SUPFAM" id="SSF46626">
    <property type="entry name" value="Cytochrome c"/>
    <property type="match status" value="1"/>
</dbReference>
<keyword evidence="10" id="KW-1185">Reference proteome</keyword>
<dbReference type="PANTHER" id="PTHR33751">
    <property type="entry name" value="CBB3-TYPE CYTOCHROME C OXIDASE SUBUNIT FIXP"/>
    <property type="match status" value="1"/>
</dbReference>
<dbReference type="Gene3D" id="1.10.760.10">
    <property type="entry name" value="Cytochrome c-like domain"/>
    <property type="match status" value="1"/>
</dbReference>
<evidence type="ECO:0000256" key="7">
    <source>
        <dbReference type="SAM" id="SignalP"/>
    </source>
</evidence>
<protein>
    <submittedName>
        <fullName evidence="9">C-type cytochrome</fullName>
    </submittedName>
</protein>
<evidence type="ECO:0000313" key="10">
    <source>
        <dbReference type="Proteomes" id="UP001595533"/>
    </source>
</evidence>
<keyword evidence="2 6" id="KW-0349">Heme</keyword>
<reference evidence="10" key="1">
    <citation type="journal article" date="2019" name="Int. J. Syst. Evol. Microbiol.">
        <title>The Global Catalogue of Microorganisms (GCM) 10K type strain sequencing project: providing services to taxonomists for standard genome sequencing and annotation.</title>
        <authorList>
            <consortium name="The Broad Institute Genomics Platform"/>
            <consortium name="The Broad Institute Genome Sequencing Center for Infectious Disease"/>
            <person name="Wu L."/>
            <person name="Ma J."/>
        </authorList>
    </citation>
    <scope>NUCLEOTIDE SEQUENCE [LARGE SCALE GENOMIC DNA]</scope>
    <source>
        <strain evidence="10">KCTC 42953</strain>
    </source>
</reference>
<organism evidence="9 10">
    <name type="scientific">Marinicella sediminis</name>
    <dbReference type="NCBI Taxonomy" id="1792834"/>
    <lineage>
        <taxon>Bacteria</taxon>
        <taxon>Pseudomonadati</taxon>
        <taxon>Pseudomonadota</taxon>
        <taxon>Gammaproteobacteria</taxon>
        <taxon>Lysobacterales</taxon>
        <taxon>Marinicellaceae</taxon>
        <taxon>Marinicella</taxon>
    </lineage>
</organism>
<dbReference type="EMBL" id="JBHRTS010000002">
    <property type="protein sequence ID" value="MFC3193428.1"/>
    <property type="molecule type" value="Genomic_DNA"/>
</dbReference>
<dbReference type="RefSeq" id="WP_077410176.1">
    <property type="nucleotide sequence ID" value="NZ_JBHRTS010000002.1"/>
</dbReference>
<keyword evidence="1" id="KW-0813">Transport</keyword>
<dbReference type="InterPro" id="IPR009056">
    <property type="entry name" value="Cyt_c-like_dom"/>
</dbReference>
<feature type="signal peptide" evidence="7">
    <location>
        <begin position="1"/>
        <end position="18"/>
    </location>
</feature>
<evidence type="ECO:0000313" key="9">
    <source>
        <dbReference type="EMBL" id="MFC3193428.1"/>
    </source>
</evidence>
<dbReference type="Proteomes" id="UP001595533">
    <property type="component" value="Unassembled WGS sequence"/>
</dbReference>
<dbReference type="InterPro" id="IPR050597">
    <property type="entry name" value="Cytochrome_c_Oxidase_Subunit"/>
</dbReference>
<name>A0ABV7J5H2_9GAMM</name>
<dbReference type="PANTHER" id="PTHR33751:SF9">
    <property type="entry name" value="CYTOCHROME C4"/>
    <property type="match status" value="1"/>
</dbReference>
<dbReference type="PROSITE" id="PS51007">
    <property type="entry name" value="CYTC"/>
    <property type="match status" value="1"/>
</dbReference>
<gene>
    <name evidence="9" type="ORF">ACFODZ_04125</name>
</gene>
<sequence length="101" mass="11065">MKKILTLALVLSSFQLFAEGDVENGKKIAYTCTGCHGIPFYQNTYPAYHVPRLGGQNEAYIALALKAYRSGERSHSTMQAQAGNLTDQDIADIAAYFSSLK</sequence>
<feature type="chain" id="PRO_5046319952" evidence="7">
    <location>
        <begin position="19"/>
        <end position="101"/>
    </location>
</feature>
<dbReference type="InterPro" id="IPR036909">
    <property type="entry name" value="Cyt_c-like_dom_sf"/>
</dbReference>
<dbReference type="Pfam" id="PF00034">
    <property type="entry name" value="Cytochrom_C"/>
    <property type="match status" value="1"/>
</dbReference>
<evidence type="ECO:0000256" key="5">
    <source>
        <dbReference type="ARBA" id="ARBA00023004"/>
    </source>
</evidence>
<evidence type="ECO:0000256" key="6">
    <source>
        <dbReference type="PROSITE-ProRule" id="PRU00433"/>
    </source>
</evidence>